<comment type="subcellular location">
    <subcellularLocation>
        <location evidence="1">Membrane</location>
        <topology evidence="1">Multi-pass membrane protein</topology>
    </subcellularLocation>
</comment>
<dbReference type="SUPFAM" id="SSF53448">
    <property type="entry name" value="Nucleotide-diphospho-sugar transferases"/>
    <property type="match status" value="1"/>
</dbReference>
<evidence type="ECO:0000256" key="15">
    <source>
        <dbReference type="SAM" id="Phobius"/>
    </source>
</evidence>
<name>A0A0F4G5Q6_9PEZI</name>
<evidence type="ECO:0000256" key="2">
    <source>
        <dbReference type="ARBA" id="ARBA00004760"/>
    </source>
</evidence>
<keyword evidence="8 16" id="KW-0808">Transferase</keyword>
<keyword evidence="7" id="KW-0328">Glycosyltransferase</keyword>
<dbReference type="GO" id="GO:0016020">
    <property type="term" value="C:membrane"/>
    <property type="evidence" value="ECO:0007669"/>
    <property type="project" value="UniProtKB-SubCell"/>
</dbReference>
<evidence type="ECO:0000256" key="14">
    <source>
        <dbReference type="ARBA" id="ARBA00032575"/>
    </source>
</evidence>
<dbReference type="OrthoDB" id="1483400at2759"/>
<keyword evidence="11 15" id="KW-0472">Membrane</keyword>
<proteinExistence type="inferred from homology"/>
<evidence type="ECO:0000313" key="16">
    <source>
        <dbReference type="EMBL" id="KJX92701.1"/>
    </source>
</evidence>
<dbReference type="InterPro" id="IPR029044">
    <property type="entry name" value="Nucleotide-diphossugar_trans"/>
</dbReference>
<dbReference type="PANTHER" id="PTHR12726">
    <property type="entry name" value="CERAMIDE GLUCOSYLTRANSFERASE"/>
    <property type="match status" value="1"/>
</dbReference>
<evidence type="ECO:0000256" key="10">
    <source>
        <dbReference type="ARBA" id="ARBA00022989"/>
    </source>
</evidence>
<evidence type="ECO:0000256" key="8">
    <source>
        <dbReference type="ARBA" id="ARBA00022679"/>
    </source>
</evidence>
<evidence type="ECO:0000256" key="11">
    <source>
        <dbReference type="ARBA" id="ARBA00023136"/>
    </source>
</evidence>
<dbReference type="Proteomes" id="UP000033647">
    <property type="component" value="Unassembled WGS sequence"/>
</dbReference>
<feature type="transmembrane region" description="Helical" evidence="15">
    <location>
        <begin position="413"/>
        <end position="433"/>
    </location>
</feature>
<keyword evidence="17" id="KW-1185">Reference proteome</keyword>
<dbReference type="InterPro" id="IPR025993">
    <property type="entry name" value="Ceramide_glucosylTrfase"/>
</dbReference>
<keyword evidence="10 15" id="KW-1133">Transmembrane helix</keyword>
<protein>
    <recommendedName>
        <fullName evidence="6">Ceramide glucosyltransferase</fullName>
        <ecNumber evidence="5">2.4.1.80</ecNumber>
    </recommendedName>
    <alternativeName>
        <fullName evidence="13">Glucosylceramide synthase</fullName>
    </alternativeName>
    <alternativeName>
        <fullName evidence="14">UDP-glucose ceramide glucosyltransferase</fullName>
    </alternativeName>
    <alternativeName>
        <fullName evidence="12">UDP-glucose:N-acylsphingosine D-glucosyltransferase</fullName>
    </alternativeName>
</protein>
<reference evidence="16 17" key="1">
    <citation type="submission" date="2015-03" db="EMBL/GenBank/DDBJ databases">
        <title>RNA-seq based gene annotation and comparative genomics of four Zymoseptoria species reveal species-specific pathogenicity related genes and transposable element activity.</title>
        <authorList>
            <person name="Grandaubert J."/>
            <person name="Bhattacharyya A."/>
            <person name="Stukenbrock E.H."/>
        </authorList>
    </citation>
    <scope>NUCLEOTIDE SEQUENCE [LARGE SCALE GENOMIC DNA]</scope>
    <source>
        <strain evidence="16 17">Zb18110</strain>
    </source>
</reference>
<accession>A0A0F4G5Q6</accession>
<sequence length="529" mass="58962">MPSGSVVETHVSQATHDQSTIVFLAAVGSLIWYVIVTTVTIIGCSQLWRHYSSPRPRASTSPTESPDVTIIRPIKGLEPRLYDCLASTFRQDYPKEKIHVRFCISDRGDPSLGVILKLLEDFPDHDAQLLVEDEDQILKDGKLGPNPKIRNMSRAYREAVGDIIWVIDCNVWVAKGVCGRMVAKLQGDGTAYKNKFVHQLPLVVDIIGGGAKKESQGLLNGSAEEDDDAQLRTTGSASATVQGHAERTPSSIGGGRLEEAFMSSAHAKFYIAINTVLIAPCAVGKSTMFRKSHLNSVTDDQGIDYFSENICEDHLIGDRLWKHKVTEEREGQKVGKHACLFGDMAIQPMANMSLKEYWSRRVRWLRVRKYTVTLATFVEPGTESFLCSVYGAFAVSTLPLFHNTFGIPQTWTALVLIWLLSVTIWCGIDWMVYQKLHSGASFEVDEDTPFFARPRSADNQRGFGEWLLAWLGREALACPIWVWAFWGGATVEWRGKKFWVGMDMKVHAITDEGDDALSNDSADGKARRD</sequence>
<comment type="pathway">
    <text evidence="3">Sphingolipid metabolism.</text>
</comment>
<comment type="pathway">
    <text evidence="2">Lipid metabolism; sphingolipid metabolism.</text>
</comment>
<evidence type="ECO:0000256" key="9">
    <source>
        <dbReference type="ARBA" id="ARBA00022692"/>
    </source>
</evidence>
<evidence type="ECO:0000256" key="7">
    <source>
        <dbReference type="ARBA" id="ARBA00022676"/>
    </source>
</evidence>
<dbReference type="GO" id="GO:0006679">
    <property type="term" value="P:glucosylceramide biosynthetic process"/>
    <property type="evidence" value="ECO:0007669"/>
    <property type="project" value="TreeGrafter"/>
</dbReference>
<dbReference type="GO" id="GO:0008120">
    <property type="term" value="F:ceramide glucosyltransferase activity"/>
    <property type="evidence" value="ECO:0007669"/>
    <property type="project" value="UniProtKB-EC"/>
</dbReference>
<dbReference type="STRING" id="1047168.A0A0F4G5Q6"/>
<evidence type="ECO:0000256" key="1">
    <source>
        <dbReference type="ARBA" id="ARBA00004141"/>
    </source>
</evidence>
<keyword evidence="9 15" id="KW-0812">Transmembrane</keyword>
<feature type="transmembrane region" description="Helical" evidence="15">
    <location>
        <begin position="370"/>
        <end position="393"/>
    </location>
</feature>
<dbReference type="UniPathway" id="UPA00222"/>
<organism evidence="16 17">
    <name type="scientific">Zymoseptoria brevis</name>
    <dbReference type="NCBI Taxonomy" id="1047168"/>
    <lineage>
        <taxon>Eukaryota</taxon>
        <taxon>Fungi</taxon>
        <taxon>Dikarya</taxon>
        <taxon>Ascomycota</taxon>
        <taxon>Pezizomycotina</taxon>
        <taxon>Dothideomycetes</taxon>
        <taxon>Dothideomycetidae</taxon>
        <taxon>Mycosphaerellales</taxon>
        <taxon>Mycosphaerellaceae</taxon>
        <taxon>Zymoseptoria</taxon>
    </lineage>
</organism>
<dbReference type="AlphaFoldDB" id="A0A0F4G5Q6"/>
<comment type="similarity">
    <text evidence="4">Belongs to the glycosyltransferase 2 family.</text>
</comment>
<evidence type="ECO:0000256" key="4">
    <source>
        <dbReference type="ARBA" id="ARBA00006739"/>
    </source>
</evidence>
<evidence type="ECO:0000256" key="6">
    <source>
        <dbReference type="ARBA" id="ARBA00019988"/>
    </source>
</evidence>
<feature type="transmembrane region" description="Helical" evidence="15">
    <location>
        <begin position="20"/>
        <end position="48"/>
    </location>
</feature>
<dbReference type="EMBL" id="LAFY01005786">
    <property type="protein sequence ID" value="KJX92701.1"/>
    <property type="molecule type" value="Genomic_DNA"/>
</dbReference>
<evidence type="ECO:0000256" key="12">
    <source>
        <dbReference type="ARBA" id="ARBA00031017"/>
    </source>
</evidence>
<dbReference type="PANTHER" id="PTHR12726:SF0">
    <property type="entry name" value="CERAMIDE GLUCOSYLTRANSFERASE"/>
    <property type="match status" value="1"/>
</dbReference>
<gene>
    <name evidence="16" type="ORF">TI39_contig5831g00010</name>
</gene>
<dbReference type="EC" id="2.4.1.80" evidence="5"/>
<evidence type="ECO:0000256" key="5">
    <source>
        <dbReference type="ARBA" id="ARBA00012699"/>
    </source>
</evidence>
<dbReference type="Gene3D" id="3.90.550.10">
    <property type="entry name" value="Spore Coat Polysaccharide Biosynthesis Protein SpsA, Chain A"/>
    <property type="match status" value="1"/>
</dbReference>
<comment type="caution">
    <text evidence="16">The sequence shown here is derived from an EMBL/GenBank/DDBJ whole genome shotgun (WGS) entry which is preliminary data.</text>
</comment>
<evidence type="ECO:0000256" key="3">
    <source>
        <dbReference type="ARBA" id="ARBA00004991"/>
    </source>
</evidence>
<evidence type="ECO:0000313" key="17">
    <source>
        <dbReference type="Proteomes" id="UP000033647"/>
    </source>
</evidence>
<evidence type="ECO:0000256" key="13">
    <source>
        <dbReference type="ARBA" id="ARBA00031543"/>
    </source>
</evidence>
<dbReference type="Pfam" id="PF13506">
    <property type="entry name" value="Glyco_transf_21"/>
    <property type="match status" value="2"/>
</dbReference>